<reference evidence="3" key="1">
    <citation type="submission" date="2021-01" db="EMBL/GenBank/DDBJ databases">
        <title>Caligus Genome Assembly.</title>
        <authorList>
            <person name="Gallardo-Escarate C."/>
        </authorList>
    </citation>
    <scope>NUCLEOTIDE SEQUENCE [LARGE SCALE GENOMIC DNA]</scope>
</reference>
<dbReference type="AlphaFoldDB" id="A0A7T8GZV3"/>
<evidence type="ECO:0000313" key="3">
    <source>
        <dbReference type="Proteomes" id="UP000595437"/>
    </source>
</evidence>
<feature type="non-terminal residue" evidence="2">
    <location>
        <position position="1"/>
    </location>
</feature>
<proteinExistence type="predicted"/>
<organism evidence="2 3">
    <name type="scientific">Caligus rogercresseyi</name>
    <name type="common">Sea louse</name>
    <dbReference type="NCBI Taxonomy" id="217165"/>
    <lineage>
        <taxon>Eukaryota</taxon>
        <taxon>Metazoa</taxon>
        <taxon>Ecdysozoa</taxon>
        <taxon>Arthropoda</taxon>
        <taxon>Crustacea</taxon>
        <taxon>Multicrustacea</taxon>
        <taxon>Hexanauplia</taxon>
        <taxon>Copepoda</taxon>
        <taxon>Siphonostomatoida</taxon>
        <taxon>Caligidae</taxon>
        <taxon>Caligus</taxon>
    </lineage>
</organism>
<dbReference type="EMBL" id="CP045899">
    <property type="protein sequence ID" value="QQP40879.1"/>
    <property type="molecule type" value="Genomic_DNA"/>
</dbReference>
<dbReference type="Proteomes" id="UP000595437">
    <property type="component" value="Chromosome 10"/>
</dbReference>
<protein>
    <submittedName>
        <fullName evidence="2">Epithelial chloride channel proteinlike</fullName>
    </submittedName>
</protein>
<sequence length="52" mass="5925">MTPLQLLWFLYLCPYLAGGTLTQSRIRYENISVVVSSSLPPEKCPQILDKIK</sequence>
<feature type="signal peptide" evidence="1">
    <location>
        <begin position="1"/>
        <end position="18"/>
    </location>
</feature>
<name>A0A7T8GZV3_CALRO</name>
<gene>
    <name evidence="2" type="ORF">FKW44_015074</name>
</gene>
<accession>A0A7T8GZV3</accession>
<keyword evidence="3" id="KW-1185">Reference proteome</keyword>
<evidence type="ECO:0000313" key="2">
    <source>
        <dbReference type="EMBL" id="QQP40879.1"/>
    </source>
</evidence>
<evidence type="ECO:0000256" key="1">
    <source>
        <dbReference type="SAM" id="SignalP"/>
    </source>
</evidence>
<feature type="chain" id="PRO_5031074736" evidence="1">
    <location>
        <begin position="19"/>
        <end position="52"/>
    </location>
</feature>
<keyword evidence="1" id="KW-0732">Signal</keyword>